<organism evidence="1 2">
    <name type="scientific">Sterolibacterium denitrificans</name>
    <dbReference type="NCBI Taxonomy" id="157592"/>
    <lineage>
        <taxon>Bacteria</taxon>
        <taxon>Pseudomonadati</taxon>
        <taxon>Pseudomonadota</taxon>
        <taxon>Betaproteobacteria</taxon>
        <taxon>Nitrosomonadales</taxon>
        <taxon>Sterolibacteriaceae</taxon>
        <taxon>Sterolibacterium</taxon>
    </lineage>
</organism>
<comment type="caution">
    <text evidence="1">The sequence shown here is derived from an EMBL/GenBank/DDBJ whole genome shotgun (WGS) entry which is preliminary data.</text>
</comment>
<name>A0A656Z8U0_9PROT</name>
<dbReference type="AlphaFoldDB" id="A0A656Z8U0"/>
<proteinExistence type="predicted"/>
<protein>
    <submittedName>
        <fullName evidence="1">Uncharacterized protein</fullName>
    </submittedName>
</protein>
<dbReference type="Proteomes" id="UP000243416">
    <property type="component" value="Unassembled WGS sequence"/>
</dbReference>
<dbReference type="RefSeq" id="WP_067170292.1">
    <property type="nucleotide sequence ID" value="NZ_LFZK01000001.1"/>
</dbReference>
<keyword evidence="2" id="KW-1185">Reference proteome</keyword>
<dbReference type="EMBL" id="LFZK01000001">
    <property type="protein sequence ID" value="KYC29397.1"/>
    <property type="molecule type" value="Genomic_DNA"/>
</dbReference>
<gene>
    <name evidence="1" type="ORF">ACY05_02475</name>
</gene>
<accession>A0A656Z8U0</accession>
<evidence type="ECO:0000313" key="1">
    <source>
        <dbReference type="EMBL" id="KYC29397.1"/>
    </source>
</evidence>
<sequence length="68" mass="7592">MALDTLPALLRIPTVSAIPDTSQTNPDDRKRREQPRDHHEQSPEETPHTQPVVNIDGQITGRLIDTTA</sequence>
<evidence type="ECO:0000313" key="2">
    <source>
        <dbReference type="Proteomes" id="UP000243416"/>
    </source>
</evidence>
<reference evidence="1 2" key="1">
    <citation type="journal article" date="2016" name="ISME J.">
        <title>Integrated multi-omics analyses reveal the biochemical mechanisms and phylogenetic relevance of anaerobic androgen biodegradation in the environment.</title>
        <authorList>
            <person name="Yang F.C."/>
            <person name="Chen Y.L."/>
            <person name="Tang S.L."/>
            <person name="Yu C.P."/>
            <person name="Wang P.H."/>
            <person name="Ismail W."/>
            <person name="Wang C.H."/>
            <person name="Ding J.Y."/>
            <person name="Yang C.Y."/>
            <person name="Yang C.Y."/>
            <person name="Chiang Y.R."/>
        </authorList>
    </citation>
    <scope>NUCLEOTIDE SEQUENCE [LARGE SCALE GENOMIC DNA]</scope>
    <source>
        <strain evidence="1 2">DSM 13999</strain>
    </source>
</reference>